<dbReference type="Proteomes" id="UP000288951">
    <property type="component" value="Unassembled WGS sequence"/>
</dbReference>
<dbReference type="Gene3D" id="3.90.550.10">
    <property type="entry name" value="Spore Coat Polysaccharide Biosynthesis Protein SpsA, Chain A"/>
    <property type="match status" value="1"/>
</dbReference>
<reference evidence="4" key="1">
    <citation type="submission" date="2018-12" db="EMBL/GenBank/DDBJ databases">
        <title>Draft genome sequence of Flaovobacterium columnare ARS1 isolated from channel catfish in Alabama.</title>
        <authorList>
            <person name="Cai W."/>
            <person name="Arias C."/>
        </authorList>
    </citation>
    <scope>NUCLEOTIDE SEQUENCE [LARGE SCALE GENOMIC DNA]</scope>
    <source>
        <strain evidence="4">ARS1</strain>
    </source>
</reference>
<keyword evidence="1" id="KW-0328">Glycosyltransferase</keyword>
<dbReference type="PANTHER" id="PTHR22916:SF51">
    <property type="entry name" value="GLYCOSYLTRANSFERASE EPSH-RELATED"/>
    <property type="match status" value="1"/>
</dbReference>
<evidence type="ECO:0000256" key="1">
    <source>
        <dbReference type="ARBA" id="ARBA00022676"/>
    </source>
</evidence>
<dbReference type="Pfam" id="PF00535">
    <property type="entry name" value="Glycos_transf_2"/>
    <property type="match status" value="1"/>
</dbReference>
<evidence type="ECO:0000256" key="2">
    <source>
        <dbReference type="ARBA" id="ARBA00022679"/>
    </source>
</evidence>
<dbReference type="AlphaFoldDB" id="A0A437UE69"/>
<evidence type="ECO:0000259" key="3">
    <source>
        <dbReference type="Pfam" id="PF00535"/>
    </source>
</evidence>
<dbReference type="SUPFAM" id="SSF53448">
    <property type="entry name" value="Nucleotide-diphospho-sugar transferases"/>
    <property type="match status" value="1"/>
</dbReference>
<dbReference type="OrthoDB" id="396512at2"/>
<name>A0A437UE69_9FLAO</name>
<dbReference type="InterPro" id="IPR029044">
    <property type="entry name" value="Nucleotide-diphossugar_trans"/>
</dbReference>
<accession>A0A437UE69</accession>
<dbReference type="InterPro" id="IPR001173">
    <property type="entry name" value="Glyco_trans_2-like"/>
</dbReference>
<organism evidence="4 5">
    <name type="scientific">Flavobacterium columnare</name>
    <dbReference type="NCBI Taxonomy" id="996"/>
    <lineage>
        <taxon>Bacteria</taxon>
        <taxon>Pseudomonadati</taxon>
        <taxon>Bacteroidota</taxon>
        <taxon>Flavobacteriia</taxon>
        <taxon>Flavobacteriales</taxon>
        <taxon>Flavobacteriaceae</taxon>
        <taxon>Flavobacterium</taxon>
    </lineage>
</organism>
<dbReference type="EMBL" id="RQSM01000002">
    <property type="protein sequence ID" value="RVU91798.1"/>
    <property type="molecule type" value="Genomic_DNA"/>
</dbReference>
<feature type="domain" description="Glycosyltransferase 2-like" evidence="3">
    <location>
        <begin position="6"/>
        <end position="169"/>
    </location>
</feature>
<comment type="caution">
    <text evidence="4">The sequence shown here is derived from an EMBL/GenBank/DDBJ whole genome shotgun (WGS) entry which is preliminary data.</text>
</comment>
<dbReference type="CDD" id="cd00761">
    <property type="entry name" value="Glyco_tranf_GTA_type"/>
    <property type="match status" value="1"/>
</dbReference>
<sequence>MKPKVSILVPIYNVAPFIGRCAISLFEQTFDDIEYIFVNDSTPDNSIKILEKIILNYPNRQSNIKIINHQVNSGLAVARNTALENATGEYIIHVDSDDYIENNMAEILYNKAKNEELDILVYDYLLEWDTVKKYVSPPIGVDKTEFIKMLLSSDTIFSVCNKMFKRELYTKNNISTFEGINFGEDYLTSPRLAYFSTKIGKINKGLYHYIQSNDNSYTKNYTKKNIEDVVFVLEELTRFFESKEDFYLYKESLLKGKLRKKIEIIFNADRNMLDKLFLLFPDTFFIETNFLNIHERILFFLIKNRMKLLFSGYKNFYLLLFYFVQFAKGRI</sequence>
<keyword evidence="5" id="KW-1185">Reference proteome</keyword>
<proteinExistence type="predicted"/>
<keyword evidence="2" id="KW-0808">Transferase</keyword>
<evidence type="ECO:0000313" key="5">
    <source>
        <dbReference type="Proteomes" id="UP000288951"/>
    </source>
</evidence>
<dbReference type="RefSeq" id="WP_127822904.1">
    <property type="nucleotide sequence ID" value="NZ_RQSM01000002.1"/>
</dbReference>
<dbReference type="GO" id="GO:0016758">
    <property type="term" value="F:hexosyltransferase activity"/>
    <property type="evidence" value="ECO:0007669"/>
    <property type="project" value="UniProtKB-ARBA"/>
</dbReference>
<protein>
    <submittedName>
        <fullName evidence="4">Glycosyltransferase</fullName>
    </submittedName>
</protein>
<dbReference type="PANTHER" id="PTHR22916">
    <property type="entry name" value="GLYCOSYLTRANSFERASE"/>
    <property type="match status" value="1"/>
</dbReference>
<evidence type="ECO:0000313" key="4">
    <source>
        <dbReference type="EMBL" id="RVU91798.1"/>
    </source>
</evidence>
<gene>
    <name evidence="4" type="ORF">EH230_02130</name>
</gene>